<proteinExistence type="predicted"/>
<organism evidence="2 3">
    <name type="scientific">Triticum urartu</name>
    <name type="common">Red wild einkorn</name>
    <name type="synonym">Crithodium urartu</name>
    <dbReference type="NCBI Taxonomy" id="4572"/>
    <lineage>
        <taxon>Eukaryota</taxon>
        <taxon>Viridiplantae</taxon>
        <taxon>Streptophyta</taxon>
        <taxon>Embryophyta</taxon>
        <taxon>Tracheophyta</taxon>
        <taxon>Spermatophyta</taxon>
        <taxon>Magnoliopsida</taxon>
        <taxon>Liliopsida</taxon>
        <taxon>Poales</taxon>
        <taxon>Poaceae</taxon>
        <taxon>BOP clade</taxon>
        <taxon>Pooideae</taxon>
        <taxon>Triticodae</taxon>
        <taxon>Triticeae</taxon>
        <taxon>Triticinae</taxon>
        <taxon>Triticum</taxon>
    </lineage>
</organism>
<sequence length="174" mass="19428">RRARRHWIRTTTNNLKGDEADKPDDDRRCSKLNADEPNDDGKLKAVDLRAWKTTTTGPQGIRSRRRLLCCFSGGRPVPATPRLGYPRHKWVALAHLAIAVAATCFLHYCRSSPGPTAWYSKKTMPTATKRALLSSCNVPIEGGGGRLFADVVVLMRFSLIRPSQCHFAIVLLLF</sequence>
<reference evidence="2" key="3">
    <citation type="submission" date="2022-06" db="UniProtKB">
        <authorList>
            <consortium name="EnsemblPlants"/>
        </authorList>
    </citation>
    <scope>IDENTIFICATION</scope>
</reference>
<protein>
    <submittedName>
        <fullName evidence="2">Uncharacterized protein</fullName>
    </submittedName>
</protein>
<evidence type="ECO:0000256" key="1">
    <source>
        <dbReference type="SAM" id="MobiDB-lite"/>
    </source>
</evidence>
<dbReference type="Gramene" id="TuG1812G0500001575.01.T01">
    <property type="protein sequence ID" value="TuG1812G0500001575.01.T01"/>
    <property type="gene ID" value="TuG1812G0500001575.01"/>
</dbReference>
<evidence type="ECO:0000313" key="2">
    <source>
        <dbReference type="EnsemblPlants" id="TuG1812G0500001575.01.T01"/>
    </source>
</evidence>
<reference evidence="3" key="1">
    <citation type="journal article" date="2013" name="Nature">
        <title>Draft genome of the wheat A-genome progenitor Triticum urartu.</title>
        <authorList>
            <person name="Ling H.Q."/>
            <person name="Zhao S."/>
            <person name="Liu D."/>
            <person name="Wang J."/>
            <person name="Sun H."/>
            <person name="Zhang C."/>
            <person name="Fan H."/>
            <person name="Li D."/>
            <person name="Dong L."/>
            <person name="Tao Y."/>
            <person name="Gao C."/>
            <person name="Wu H."/>
            <person name="Li Y."/>
            <person name="Cui Y."/>
            <person name="Guo X."/>
            <person name="Zheng S."/>
            <person name="Wang B."/>
            <person name="Yu K."/>
            <person name="Liang Q."/>
            <person name="Yang W."/>
            <person name="Lou X."/>
            <person name="Chen J."/>
            <person name="Feng M."/>
            <person name="Jian J."/>
            <person name="Zhang X."/>
            <person name="Luo G."/>
            <person name="Jiang Y."/>
            <person name="Liu J."/>
            <person name="Wang Z."/>
            <person name="Sha Y."/>
            <person name="Zhang B."/>
            <person name="Wu H."/>
            <person name="Tang D."/>
            <person name="Shen Q."/>
            <person name="Xue P."/>
            <person name="Zou S."/>
            <person name="Wang X."/>
            <person name="Liu X."/>
            <person name="Wang F."/>
            <person name="Yang Y."/>
            <person name="An X."/>
            <person name="Dong Z."/>
            <person name="Zhang K."/>
            <person name="Zhang X."/>
            <person name="Luo M.C."/>
            <person name="Dvorak J."/>
            <person name="Tong Y."/>
            <person name="Wang J."/>
            <person name="Yang H."/>
            <person name="Li Z."/>
            <person name="Wang D."/>
            <person name="Zhang A."/>
            <person name="Wang J."/>
        </authorList>
    </citation>
    <scope>NUCLEOTIDE SEQUENCE</scope>
    <source>
        <strain evidence="3">cv. G1812</strain>
    </source>
</reference>
<dbReference type="EnsemblPlants" id="TuG1812G0500001575.01.T01">
    <property type="protein sequence ID" value="TuG1812G0500001575.01.T01"/>
    <property type="gene ID" value="TuG1812G0500001575.01"/>
</dbReference>
<reference evidence="2" key="2">
    <citation type="submission" date="2018-03" db="EMBL/GenBank/DDBJ databases">
        <title>The Triticum urartu genome reveals the dynamic nature of wheat genome evolution.</title>
        <authorList>
            <person name="Ling H."/>
            <person name="Ma B."/>
            <person name="Shi X."/>
            <person name="Liu H."/>
            <person name="Dong L."/>
            <person name="Sun H."/>
            <person name="Cao Y."/>
            <person name="Gao Q."/>
            <person name="Zheng S."/>
            <person name="Li Y."/>
            <person name="Yu Y."/>
            <person name="Du H."/>
            <person name="Qi M."/>
            <person name="Li Y."/>
            <person name="Yu H."/>
            <person name="Cui Y."/>
            <person name="Wang N."/>
            <person name="Chen C."/>
            <person name="Wu H."/>
            <person name="Zhao Y."/>
            <person name="Zhang J."/>
            <person name="Li Y."/>
            <person name="Zhou W."/>
            <person name="Zhang B."/>
            <person name="Hu W."/>
            <person name="Eijk M."/>
            <person name="Tang J."/>
            <person name="Witsenboer H."/>
            <person name="Zhao S."/>
            <person name="Li Z."/>
            <person name="Zhang A."/>
            <person name="Wang D."/>
            <person name="Liang C."/>
        </authorList>
    </citation>
    <scope>NUCLEOTIDE SEQUENCE [LARGE SCALE GENOMIC DNA]</scope>
    <source>
        <strain evidence="2">cv. G1812</strain>
    </source>
</reference>
<feature type="region of interest" description="Disordered" evidence="1">
    <location>
        <begin position="1"/>
        <end position="26"/>
    </location>
</feature>
<name>A0A8R7UDR9_TRIUA</name>
<dbReference type="Proteomes" id="UP000015106">
    <property type="component" value="Chromosome 5"/>
</dbReference>
<keyword evidence="3" id="KW-1185">Reference proteome</keyword>
<dbReference type="AlphaFoldDB" id="A0A8R7UDR9"/>
<evidence type="ECO:0000313" key="3">
    <source>
        <dbReference type="Proteomes" id="UP000015106"/>
    </source>
</evidence>
<accession>A0A8R7UDR9</accession>
<feature type="compositionally biased region" description="Basic and acidic residues" evidence="1">
    <location>
        <begin position="16"/>
        <end position="26"/>
    </location>
</feature>